<dbReference type="Pfam" id="PF04615">
    <property type="entry name" value="Utp14"/>
    <property type="match status" value="1"/>
</dbReference>
<dbReference type="EMBL" id="UFQT01000006">
    <property type="protein sequence ID" value="SSX17441.1"/>
    <property type="molecule type" value="Genomic_DNA"/>
</dbReference>
<accession>A0A336LL16</accession>
<feature type="region of interest" description="Disordered" evidence="1">
    <location>
        <begin position="150"/>
        <end position="169"/>
    </location>
</feature>
<sequence>MIRIKPKKSAKKLKAEVKTEEILKLKKHVLRKPSKTVNTDKNKKLKKALPQFNNEEVQNVSEEETPFPLTIDLKKHIKLAPKNDSRLKLSKDSVEMIEQNYAGMFDSISGMLDKVDEELGMDELIAKKNKQNAKAFSGLPGWGNWANSRTISQPVEEKPKVRPEERKKKKFHIAREPKNNYQVTDVPFPFVSVADYESSIRANFSQEFNSRRIHQILSKSKKKVELELEEA</sequence>
<evidence type="ECO:0000313" key="3">
    <source>
        <dbReference type="EMBL" id="SSX17441.1"/>
    </source>
</evidence>
<name>A0A336LL16_CULSO</name>
<organism evidence="3">
    <name type="scientific">Culicoides sonorensis</name>
    <name type="common">Biting midge</name>
    <dbReference type="NCBI Taxonomy" id="179676"/>
    <lineage>
        <taxon>Eukaryota</taxon>
        <taxon>Metazoa</taxon>
        <taxon>Ecdysozoa</taxon>
        <taxon>Arthropoda</taxon>
        <taxon>Hexapoda</taxon>
        <taxon>Insecta</taxon>
        <taxon>Pterygota</taxon>
        <taxon>Neoptera</taxon>
        <taxon>Endopterygota</taxon>
        <taxon>Diptera</taxon>
        <taxon>Nematocera</taxon>
        <taxon>Chironomoidea</taxon>
        <taxon>Ceratopogonidae</taxon>
        <taxon>Ceratopogoninae</taxon>
        <taxon>Culicoides</taxon>
        <taxon>Monoculicoides</taxon>
    </lineage>
</organism>
<dbReference type="EMBL" id="UFQS01000006">
    <property type="protein sequence ID" value="SSW97054.1"/>
    <property type="molecule type" value="Genomic_DNA"/>
</dbReference>
<dbReference type="VEuPathDB" id="VectorBase:CSON013685"/>
<proteinExistence type="predicted"/>
<reference evidence="3" key="2">
    <citation type="submission" date="2018-07" db="EMBL/GenBank/DDBJ databases">
        <authorList>
            <person name="Quirk P.G."/>
            <person name="Krulwich T.A."/>
        </authorList>
    </citation>
    <scope>NUCLEOTIDE SEQUENCE</scope>
</reference>
<evidence type="ECO:0000256" key="1">
    <source>
        <dbReference type="SAM" id="MobiDB-lite"/>
    </source>
</evidence>
<reference evidence="2" key="1">
    <citation type="submission" date="2018-04" db="EMBL/GenBank/DDBJ databases">
        <authorList>
            <person name="Go L.Y."/>
            <person name="Mitchell J.A."/>
        </authorList>
    </citation>
    <scope>NUCLEOTIDE SEQUENCE</scope>
    <source>
        <tissue evidence="2">Whole organism</tissue>
    </source>
</reference>
<dbReference type="AlphaFoldDB" id="A0A336LL16"/>
<protein>
    <submittedName>
        <fullName evidence="3">CSON013685 protein</fullName>
    </submittedName>
</protein>
<gene>
    <name evidence="3" type="primary">CSON013685</name>
</gene>
<evidence type="ECO:0000313" key="2">
    <source>
        <dbReference type="EMBL" id="SSW97054.1"/>
    </source>
</evidence>
<feature type="compositionally biased region" description="Basic and acidic residues" evidence="1">
    <location>
        <begin position="155"/>
        <end position="166"/>
    </location>
</feature>